<feature type="region of interest" description="Disordered" evidence="2">
    <location>
        <begin position="382"/>
        <end position="403"/>
    </location>
</feature>
<feature type="compositionally biased region" description="Basic and acidic residues" evidence="2">
    <location>
        <begin position="263"/>
        <end position="278"/>
    </location>
</feature>
<feature type="coiled-coil region" evidence="1">
    <location>
        <begin position="21"/>
        <end position="76"/>
    </location>
</feature>
<accession>E3M1I6</accession>
<keyword evidence="4" id="KW-1185">Reference proteome</keyword>
<dbReference type="InParanoid" id="E3M1I6"/>
<dbReference type="KEGG" id="crq:GCK72_006977"/>
<proteinExistence type="predicted"/>
<name>E3M1I6_CAERE</name>
<evidence type="ECO:0000256" key="2">
    <source>
        <dbReference type="SAM" id="MobiDB-lite"/>
    </source>
</evidence>
<dbReference type="STRING" id="31234.E3M1I6"/>
<dbReference type="Proteomes" id="UP000008281">
    <property type="component" value="Unassembled WGS sequence"/>
</dbReference>
<evidence type="ECO:0000313" key="3">
    <source>
        <dbReference type="EMBL" id="EFO88923.1"/>
    </source>
</evidence>
<dbReference type="eggNOG" id="ENOG502TK8B">
    <property type="taxonomic scope" value="Eukaryota"/>
</dbReference>
<gene>
    <name evidence="3" type="ORF">CRE_06336</name>
</gene>
<reference evidence="3" key="1">
    <citation type="submission" date="2007-07" db="EMBL/GenBank/DDBJ databases">
        <title>PCAP assembly of the Caenorhabditis remanei genome.</title>
        <authorList>
            <consortium name="The Caenorhabditis remanei Sequencing Consortium"/>
            <person name="Wilson R.K."/>
        </authorList>
    </citation>
    <scope>NUCLEOTIDE SEQUENCE [LARGE SCALE GENOMIC DNA]</scope>
    <source>
        <strain evidence="3">PB4641</strain>
    </source>
</reference>
<sequence length="403" mass="46800">MKCSTTSNKMIGAPNQLALTYTDVQRMLSEMKKEKDSAEKEAQKCKTDQDLAFNEIVKTKLETKKMAAEIEELQRREEETNHFIRILMDSVRMNRVKTEDSDTSIQGGNREYFSTSPTNNMEFLRHLPEVISKIRLELENSKRIEQEVLTKNNALGDFLENTKVQTMENKSRLFKTIENLQRELRTEKTEKKESEKARRNHLETIQSLQNSLVLKDQQIAQMIEDMKLTNMRNTVLEGLTKQHEGIIAEISLDNRRLKHELNDETDARRRENADHKQEVTSLQKKFTSLQRSATRKLGDLKEENESLVEKNKAAAFIQKVQTTSGDRAPRKRLQIMSDSSLNRQVRTSETEKEKGKLDMLKVKIEQEDESYSCFDTAFVTRRSSPKRRRLQSSPAVSPKKSKV</sequence>
<protein>
    <submittedName>
        <fullName evidence="3">Uncharacterized protein</fullName>
    </submittedName>
</protein>
<dbReference type="AlphaFoldDB" id="E3M1I6"/>
<evidence type="ECO:0000256" key="1">
    <source>
        <dbReference type="SAM" id="Coils"/>
    </source>
</evidence>
<feature type="region of interest" description="Disordered" evidence="2">
    <location>
        <begin position="263"/>
        <end position="282"/>
    </location>
</feature>
<dbReference type="RefSeq" id="XP_003110134.2">
    <property type="nucleotide sequence ID" value="XM_003110086.2"/>
</dbReference>
<feature type="coiled-coil region" evidence="1">
    <location>
        <begin position="163"/>
        <end position="211"/>
    </location>
</feature>
<organism evidence="4">
    <name type="scientific">Caenorhabditis remanei</name>
    <name type="common">Caenorhabditis vulgaris</name>
    <dbReference type="NCBI Taxonomy" id="31234"/>
    <lineage>
        <taxon>Eukaryota</taxon>
        <taxon>Metazoa</taxon>
        <taxon>Ecdysozoa</taxon>
        <taxon>Nematoda</taxon>
        <taxon>Chromadorea</taxon>
        <taxon>Rhabditida</taxon>
        <taxon>Rhabditina</taxon>
        <taxon>Rhabditomorpha</taxon>
        <taxon>Rhabditoidea</taxon>
        <taxon>Rhabditidae</taxon>
        <taxon>Peloderinae</taxon>
        <taxon>Caenorhabditis</taxon>
    </lineage>
</organism>
<dbReference type="HOGENOM" id="CLU_683781_0_0_1"/>
<keyword evidence="1" id="KW-0175">Coiled coil</keyword>
<evidence type="ECO:0000313" key="4">
    <source>
        <dbReference type="Proteomes" id="UP000008281"/>
    </source>
</evidence>
<dbReference type="FunCoup" id="E3M1I6">
    <property type="interactions" value="556"/>
</dbReference>
<dbReference type="CTD" id="9804156"/>
<feature type="compositionally biased region" description="Low complexity" evidence="2">
    <location>
        <begin position="392"/>
        <end position="403"/>
    </location>
</feature>
<dbReference type="EMBL" id="DS268421">
    <property type="protein sequence ID" value="EFO88923.1"/>
    <property type="molecule type" value="Genomic_DNA"/>
</dbReference>
<dbReference type="GeneID" id="9804156"/>